<comment type="caution">
    <text evidence="3">The sequence shown here is derived from an EMBL/GenBank/DDBJ whole genome shotgun (WGS) entry which is preliminary data.</text>
</comment>
<dbReference type="EMBL" id="JAZHPZ010000002">
    <property type="protein sequence ID" value="MEF2965336.1"/>
    <property type="molecule type" value="Genomic_DNA"/>
</dbReference>
<keyword evidence="1" id="KW-1133">Transmembrane helix</keyword>
<keyword evidence="4" id="KW-1185">Reference proteome</keyword>
<dbReference type="InterPro" id="IPR053150">
    <property type="entry name" value="Teicoplanin_resist-assoc"/>
</dbReference>
<evidence type="ECO:0000313" key="3">
    <source>
        <dbReference type="EMBL" id="MEF2965336.1"/>
    </source>
</evidence>
<keyword evidence="1" id="KW-0812">Transmembrane</keyword>
<evidence type="ECO:0000259" key="2">
    <source>
        <dbReference type="Pfam" id="PF04892"/>
    </source>
</evidence>
<dbReference type="RefSeq" id="WP_331845570.1">
    <property type="nucleotide sequence ID" value="NZ_JAZHPZ010000002.1"/>
</dbReference>
<reference evidence="3 4" key="1">
    <citation type="submission" date="2024-02" db="EMBL/GenBank/DDBJ databases">
        <title>A nitrogen-fixing paenibacillus bacterium.</title>
        <authorList>
            <person name="Zhang W.L."/>
            <person name="Chen S.F."/>
        </authorList>
    </citation>
    <scope>NUCLEOTIDE SEQUENCE [LARGE SCALE GENOMIC DNA]</scope>
    <source>
        <strain evidence="3 4">M1</strain>
    </source>
</reference>
<protein>
    <submittedName>
        <fullName evidence="3">VanZ family protein</fullName>
    </submittedName>
</protein>
<evidence type="ECO:0000256" key="1">
    <source>
        <dbReference type="SAM" id="Phobius"/>
    </source>
</evidence>
<feature type="transmembrane region" description="Helical" evidence="1">
    <location>
        <begin position="60"/>
        <end position="79"/>
    </location>
</feature>
<sequence>MKRMNRRRLQLFLLILYTCLLAYWMLFGFGRSTYSEYMYNLRPFSTIGQYLQASGPESKAWMINLLGNIGVFIPFGILLPSVFQRKMTKSFIAFLCGLFILESLQLLLRRGSFDIDDFILNSAGFMIGFGLFKIIRKQAAI</sequence>
<feature type="transmembrane region" description="Helical" evidence="1">
    <location>
        <begin position="12"/>
        <end position="30"/>
    </location>
</feature>
<organism evidence="3 4">
    <name type="scientific">Paenibacillus haidiansis</name>
    <dbReference type="NCBI Taxonomy" id="1574488"/>
    <lineage>
        <taxon>Bacteria</taxon>
        <taxon>Bacillati</taxon>
        <taxon>Bacillota</taxon>
        <taxon>Bacilli</taxon>
        <taxon>Bacillales</taxon>
        <taxon>Paenibacillaceae</taxon>
        <taxon>Paenibacillus</taxon>
    </lineage>
</organism>
<dbReference type="PANTHER" id="PTHR36834:SF1">
    <property type="entry name" value="INTEGRAL MEMBRANE PROTEIN"/>
    <property type="match status" value="1"/>
</dbReference>
<evidence type="ECO:0000313" key="4">
    <source>
        <dbReference type="Proteomes" id="UP001306950"/>
    </source>
</evidence>
<feature type="transmembrane region" description="Helical" evidence="1">
    <location>
        <begin position="91"/>
        <end position="112"/>
    </location>
</feature>
<dbReference type="Pfam" id="PF04892">
    <property type="entry name" value="VanZ"/>
    <property type="match status" value="1"/>
</dbReference>
<accession>A0ABU7VNJ8</accession>
<name>A0ABU7VNJ8_9BACL</name>
<keyword evidence="1" id="KW-0472">Membrane</keyword>
<gene>
    <name evidence="3" type="ORF">V3851_05775</name>
</gene>
<dbReference type="InterPro" id="IPR006976">
    <property type="entry name" value="VanZ-like"/>
</dbReference>
<dbReference type="PANTHER" id="PTHR36834">
    <property type="entry name" value="MEMBRANE PROTEIN-RELATED"/>
    <property type="match status" value="1"/>
</dbReference>
<dbReference type="Proteomes" id="UP001306950">
    <property type="component" value="Unassembled WGS sequence"/>
</dbReference>
<feature type="transmembrane region" description="Helical" evidence="1">
    <location>
        <begin position="118"/>
        <end position="135"/>
    </location>
</feature>
<feature type="domain" description="VanZ-like" evidence="2">
    <location>
        <begin position="15"/>
        <end position="135"/>
    </location>
</feature>
<proteinExistence type="predicted"/>